<dbReference type="EMBL" id="JAPDNT010000002">
    <property type="protein sequence ID" value="MCW3473842.1"/>
    <property type="molecule type" value="Genomic_DNA"/>
</dbReference>
<dbReference type="InterPro" id="IPR002035">
    <property type="entry name" value="VWF_A"/>
</dbReference>
<reference evidence="2" key="1">
    <citation type="submission" date="2022-09" db="EMBL/GenBank/DDBJ databases">
        <title>Rhodovastum sp. nov. RN2-1 isolated from soil in Seongnam, South Korea.</title>
        <authorList>
            <person name="Le N.T."/>
        </authorList>
    </citation>
    <scope>NUCLEOTIDE SEQUENCE</scope>
    <source>
        <strain evidence="2">RN2-1</strain>
    </source>
</reference>
<evidence type="ECO:0000313" key="2">
    <source>
        <dbReference type="EMBL" id="MCW3473842.1"/>
    </source>
</evidence>
<dbReference type="AlphaFoldDB" id="A0AA41YKG5"/>
<sequence>MLELGLAIDGSGSMSTAQFNLQKNGYINVLQNASVMPQDGSVAIQIVQFSSTVQSVLPMTIVTPGSLASIISALSGMSQLGGSTAIGDAITFLSNSIQTNAITSNRQVIDVSTDGEGNTGVNQVTAANSAIANGIEQVNCLGIGPDANCNFVRGAGSFSESAASFADFQDALVRKIGREVAVPEPASLALLGAGLIGLGTVRRRRQR</sequence>
<keyword evidence="3" id="KW-1185">Reference proteome</keyword>
<reference evidence="2" key="2">
    <citation type="submission" date="2022-10" db="EMBL/GenBank/DDBJ databases">
        <authorList>
            <person name="Trinh H.N."/>
        </authorList>
    </citation>
    <scope>NUCLEOTIDE SEQUENCE</scope>
    <source>
        <strain evidence="2">RN2-1</strain>
    </source>
</reference>
<name>A0AA41YKG5_9PROT</name>
<dbReference type="InterPro" id="IPR010607">
    <property type="entry name" value="DUF1194"/>
</dbReference>
<evidence type="ECO:0000259" key="1">
    <source>
        <dbReference type="PROSITE" id="PS50234"/>
    </source>
</evidence>
<dbReference type="SMART" id="SM00327">
    <property type="entry name" value="VWA"/>
    <property type="match status" value="1"/>
</dbReference>
<accession>A0AA41YKG5</accession>
<dbReference type="InterPro" id="IPR050525">
    <property type="entry name" value="ECM_Assembly_Org"/>
</dbReference>
<dbReference type="Proteomes" id="UP001165679">
    <property type="component" value="Unassembled WGS sequence"/>
</dbReference>
<feature type="domain" description="VWFA" evidence="1">
    <location>
        <begin position="3"/>
        <end position="180"/>
    </location>
</feature>
<dbReference type="InterPro" id="IPR036465">
    <property type="entry name" value="vWFA_dom_sf"/>
</dbReference>
<dbReference type="Pfam" id="PF06707">
    <property type="entry name" value="DUF1194"/>
    <property type="match status" value="1"/>
</dbReference>
<proteinExistence type="predicted"/>
<comment type="caution">
    <text evidence="2">The sequence shown here is derived from an EMBL/GenBank/DDBJ whole genome shotgun (WGS) entry which is preliminary data.</text>
</comment>
<gene>
    <name evidence="2" type="ORF">OL599_04565</name>
</gene>
<dbReference type="CDD" id="cd00198">
    <property type="entry name" value="vWFA"/>
    <property type="match status" value="1"/>
</dbReference>
<dbReference type="PANTHER" id="PTHR24020:SF87">
    <property type="entry name" value="COLLAGEN ALPHA-1(VI) CHAIN-LIKE"/>
    <property type="match status" value="1"/>
</dbReference>
<organism evidence="2 3">
    <name type="scientific">Limobrevibacterium gyesilva</name>
    <dbReference type="NCBI Taxonomy" id="2991712"/>
    <lineage>
        <taxon>Bacteria</taxon>
        <taxon>Pseudomonadati</taxon>
        <taxon>Pseudomonadota</taxon>
        <taxon>Alphaproteobacteria</taxon>
        <taxon>Acetobacterales</taxon>
        <taxon>Acetobacteraceae</taxon>
        <taxon>Limobrevibacterium</taxon>
    </lineage>
</organism>
<protein>
    <submittedName>
        <fullName evidence="2">DUF1194 domain-containing protein</fullName>
    </submittedName>
</protein>
<dbReference type="InterPro" id="IPR013424">
    <property type="entry name" value="Ice-binding_C"/>
</dbReference>
<dbReference type="NCBIfam" id="TIGR03370">
    <property type="entry name" value="VPLPA-CTERM"/>
    <property type="match status" value="1"/>
</dbReference>
<dbReference type="InterPro" id="IPR022472">
    <property type="entry name" value="VPLPA-CTERM"/>
</dbReference>
<dbReference type="PROSITE" id="PS50234">
    <property type="entry name" value="VWFA"/>
    <property type="match status" value="1"/>
</dbReference>
<dbReference type="Gene3D" id="3.40.50.410">
    <property type="entry name" value="von Willebrand factor, type A domain"/>
    <property type="match status" value="1"/>
</dbReference>
<evidence type="ECO:0000313" key="3">
    <source>
        <dbReference type="Proteomes" id="UP001165679"/>
    </source>
</evidence>
<dbReference type="SUPFAM" id="SSF53300">
    <property type="entry name" value="vWA-like"/>
    <property type="match status" value="1"/>
</dbReference>
<dbReference type="PANTHER" id="PTHR24020">
    <property type="entry name" value="COLLAGEN ALPHA"/>
    <property type="match status" value="1"/>
</dbReference>
<dbReference type="NCBIfam" id="TIGR02595">
    <property type="entry name" value="PEP_CTERM"/>
    <property type="match status" value="1"/>
</dbReference>